<keyword evidence="3" id="KW-1185">Reference proteome</keyword>
<dbReference type="OrthoDB" id="1668230at2759"/>
<sequence>MDDYPSDWYGCEDCSPGSDRSQCHDIGTMNRAMFALGSAIYEISEWKVPYGSETEVMEALVAGKRPQLSNGNPAGRPESRDYSGGIHADNF</sequence>
<accession>A0A9P8VQH2</accession>
<evidence type="ECO:0000313" key="3">
    <source>
        <dbReference type="Proteomes" id="UP000777438"/>
    </source>
</evidence>
<dbReference type="AlphaFoldDB" id="A0A9P8VQH2"/>
<gene>
    <name evidence="2" type="ORF">B0T10DRAFT_501344</name>
</gene>
<organism evidence="2 3">
    <name type="scientific">Thelonectria olida</name>
    <dbReference type="NCBI Taxonomy" id="1576542"/>
    <lineage>
        <taxon>Eukaryota</taxon>
        <taxon>Fungi</taxon>
        <taxon>Dikarya</taxon>
        <taxon>Ascomycota</taxon>
        <taxon>Pezizomycotina</taxon>
        <taxon>Sordariomycetes</taxon>
        <taxon>Hypocreomycetidae</taxon>
        <taxon>Hypocreales</taxon>
        <taxon>Nectriaceae</taxon>
        <taxon>Thelonectria</taxon>
    </lineage>
</organism>
<name>A0A9P8VQH2_9HYPO</name>
<protein>
    <submittedName>
        <fullName evidence="2">Uncharacterized protein</fullName>
    </submittedName>
</protein>
<feature type="region of interest" description="Disordered" evidence="1">
    <location>
        <begin position="64"/>
        <end position="91"/>
    </location>
</feature>
<evidence type="ECO:0000313" key="2">
    <source>
        <dbReference type="EMBL" id="KAH6869626.1"/>
    </source>
</evidence>
<evidence type="ECO:0000256" key="1">
    <source>
        <dbReference type="SAM" id="MobiDB-lite"/>
    </source>
</evidence>
<dbReference type="EMBL" id="JAGPYM010000068">
    <property type="protein sequence ID" value="KAH6869626.1"/>
    <property type="molecule type" value="Genomic_DNA"/>
</dbReference>
<comment type="caution">
    <text evidence="2">The sequence shown here is derived from an EMBL/GenBank/DDBJ whole genome shotgun (WGS) entry which is preliminary data.</text>
</comment>
<proteinExistence type="predicted"/>
<dbReference type="Proteomes" id="UP000777438">
    <property type="component" value="Unassembled WGS sequence"/>
</dbReference>
<reference evidence="2 3" key="1">
    <citation type="journal article" date="2021" name="Nat. Commun.">
        <title>Genetic determinants of endophytism in the Arabidopsis root mycobiome.</title>
        <authorList>
            <person name="Mesny F."/>
            <person name="Miyauchi S."/>
            <person name="Thiergart T."/>
            <person name="Pickel B."/>
            <person name="Atanasova L."/>
            <person name="Karlsson M."/>
            <person name="Huettel B."/>
            <person name="Barry K.W."/>
            <person name="Haridas S."/>
            <person name="Chen C."/>
            <person name="Bauer D."/>
            <person name="Andreopoulos W."/>
            <person name="Pangilinan J."/>
            <person name="LaButti K."/>
            <person name="Riley R."/>
            <person name="Lipzen A."/>
            <person name="Clum A."/>
            <person name="Drula E."/>
            <person name="Henrissat B."/>
            <person name="Kohler A."/>
            <person name="Grigoriev I.V."/>
            <person name="Martin F.M."/>
            <person name="Hacquard S."/>
        </authorList>
    </citation>
    <scope>NUCLEOTIDE SEQUENCE [LARGE SCALE GENOMIC DNA]</scope>
    <source>
        <strain evidence="2 3">MPI-CAGE-CH-0241</strain>
    </source>
</reference>